<sequence length="288" mass="31572">MANRVPFFFYAPTWDFPPDGPIKLGNVLTSFKTPELPLYTAPPPTSDEVFLTEKRQVEFSHEKLREGQFSILTKFLSFLGAGVDLSASRSKSSEETMSFDRLETIQFFPREDYIRTCVEAGAVRRFLEKTRYNKPVYIITGLKVIRGASARTLAGRSVGGSLGVEIDGTFWSGGSVPVSGGPEISATVSRRQGTSWDGSSDFVLAYRVRKVKVSKKGAVRKAEDYTTGAMLGQDAVEIERPELDILVEDLDATEGTEGFVIEEAMDGDEVVVCAVPVNSKGATAQRTE</sequence>
<accession>A0AAD4EY66</accession>
<proteinExistence type="predicted"/>
<organism evidence="1 2">
    <name type="scientific">Staphylotrichum longicolle</name>
    <dbReference type="NCBI Taxonomy" id="669026"/>
    <lineage>
        <taxon>Eukaryota</taxon>
        <taxon>Fungi</taxon>
        <taxon>Dikarya</taxon>
        <taxon>Ascomycota</taxon>
        <taxon>Pezizomycotina</taxon>
        <taxon>Sordariomycetes</taxon>
        <taxon>Sordariomycetidae</taxon>
        <taxon>Sordariales</taxon>
        <taxon>Chaetomiaceae</taxon>
        <taxon>Staphylotrichum</taxon>
    </lineage>
</organism>
<dbReference type="Proteomes" id="UP001197093">
    <property type="component" value="Unassembled WGS sequence"/>
</dbReference>
<evidence type="ECO:0000313" key="1">
    <source>
        <dbReference type="EMBL" id="KAG7289310.1"/>
    </source>
</evidence>
<name>A0AAD4EY66_9PEZI</name>
<keyword evidence="2" id="KW-1185">Reference proteome</keyword>
<dbReference type="EMBL" id="JAHCVI010000002">
    <property type="protein sequence ID" value="KAG7289310.1"/>
    <property type="molecule type" value="Genomic_DNA"/>
</dbReference>
<gene>
    <name evidence="1" type="ORF">NEMBOFW57_005677</name>
</gene>
<comment type="caution">
    <text evidence="1">The sequence shown here is derived from an EMBL/GenBank/DDBJ whole genome shotgun (WGS) entry which is preliminary data.</text>
</comment>
<dbReference type="AlphaFoldDB" id="A0AAD4EY66"/>
<protein>
    <submittedName>
        <fullName evidence="1">Uncharacterized protein</fullName>
    </submittedName>
</protein>
<reference evidence="1" key="1">
    <citation type="submission" date="2023-02" db="EMBL/GenBank/DDBJ databases">
        <authorList>
            <person name="Palmer J.M."/>
        </authorList>
    </citation>
    <scope>NUCLEOTIDE SEQUENCE</scope>
    <source>
        <strain evidence="1">FW57</strain>
    </source>
</reference>
<evidence type="ECO:0000313" key="2">
    <source>
        <dbReference type="Proteomes" id="UP001197093"/>
    </source>
</evidence>